<evidence type="ECO:0000313" key="2">
    <source>
        <dbReference type="EMBL" id="RPD59775.1"/>
    </source>
</evidence>
<feature type="region of interest" description="Disordered" evidence="1">
    <location>
        <begin position="1"/>
        <end position="41"/>
    </location>
</feature>
<sequence length="131" mass="14842">MQCDVRAASDPSNPPTRPARQLSLSRTRTRPARQGYSHFRRAKSRAINAARGCLLSRFTEEPSKRYPFVSKMVKRRPKGNLVQPIFTRWHAFWPIKNAGIPAVRGSVRETWRVQHAACDVGGDMSPRLAVC</sequence>
<keyword evidence="3" id="KW-1185">Reference proteome</keyword>
<evidence type="ECO:0000313" key="3">
    <source>
        <dbReference type="Proteomes" id="UP000313359"/>
    </source>
</evidence>
<organism evidence="2 3">
    <name type="scientific">Lentinus tigrinus ALCF2SS1-6</name>
    <dbReference type="NCBI Taxonomy" id="1328759"/>
    <lineage>
        <taxon>Eukaryota</taxon>
        <taxon>Fungi</taxon>
        <taxon>Dikarya</taxon>
        <taxon>Basidiomycota</taxon>
        <taxon>Agaricomycotina</taxon>
        <taxon>Agaricomycetes</taxon>
        <taxon>Polyporales</taxon>
        <taxon>Polyporaceae</taxon>
        <taxon>Lentinus</taxon>
    </lineage>
</organism>
<evidence type="ECO:0000256" key="1">
    <source>
        <dbReference type="SAM" id="MobiDB-lite"/>
    </source>
</evidence>
<name>A0A5C2S7D0_9APHY</name>
<reference evidence="2" key="1">
    <citation type="journal article" date="2018" name="Genome Biol. Evol.">
        <title>Genomics and development of Lentinus tigrinus, a white-rot wood-decaying mushroom with dimorphic fruiting bodies.</title>
        <authorList>
            <person name="Wu B."/>
            <person name="Xu Z."/>
            <person name="Knudson A."/>
            <person name="Carlson A."/>
            <person name="Chen N."/>
            <person name="Kovaka S."/>
            <person name="LaButti K."/>
            <person name="Lipzen A."/>
            <person name="Pennachio C."/>
            <person name="Riley R."/>
            <person name="Schakwitz W."/>
            <person name="Umezawa K."/>
            <person name="Ohm R.A."/>
            <person name="Grigoriev I.V."/>
            <person name="Nagy L.G."/>
            <person name="Gibbons J."/>
            <person name="Hibbett D."/>
        </authorList>
    </citation>
    <scope>NUCLEOTIDE SEQUENCE [LARGE SCALE GENOMIC DNA]</scope>
    <source>
        <strain evidence="2">ALCF2SS1-6</strain>
    </source>
</reference>
<protein>
    <submittedName>
        <fullName evidence="2">Uncharacterized protein</fullName>
    </submittedName>
</protein>
<accession>A0A5C2S7D0</accession>
<dbReference type="AlphaFoldDB" id="A0A5C2S7D0"/>
<proteinExistence type="predicted"/>
<dbReference type="Proteomes" id="UP000313359">
    <property type="component" value="Unassembled WGS sequence"/>
</dbReference>
<gene>
    <name evidence="2" type="ORF">L227DRAFT_575766</name>
</gene>
<dbReference type="EMBL" id="ML122268">
    <property type="protein sequence ID" value="RPD59775.1"/>
    <property type="molecule type" value="Genomic_DNA"/>
</dbReference>